<proteinExistence type="predicted"/>
<feature type="non-terminal residue" evidence="1">
    <location>
        <position position="145"/>
    </location>
</feature>
<protein>
    <submittedName>
        <fullName evidence="1">Uncharacterized protein</fullName>
    </submittedName>
</protein>
<evidence type="ECO:0000313" key="1">
    <source>
        <dbReference type="EMBL" id="TFK57928.1"/>
    </source>
</evidence>
<gene>
    <name evidence="1" type="ORF">BDN72DRAFT_732251</name>
</gene>
<keyword evidence="2" id="KW-1185">Reference proteome</keyword>
<organism evidence="1 2">
    <name type="scientific">Pluteus cervinus</name>
    <dbReference type="NCBI Taxonomy" id="181527"/>
    <lineage>
        <taxon>Eukaryota</taxon>
        <taxon>Fungi</taxon>
        <taxon>Dikarya</taxon>
        <taxon>Basidiomycota</taxon>
        <taxon>Agaricomycotina</taxon>
        <taxon>Agaricomycetes</taxon>
        <taxon>Agaricomycetidae</taxon>
        <taxon>Agaricales</taxon>
        <taxon>Pluteineae</taxon>
        <taxon>Pluteaceae</taxon>
        <taxon>Pluteus</taxon>
    </lineage>
</organism>
<reference evidence="1 2" key="1">
    <citation type="journal article" date="2019" name="Nat. Ecol. Evol.">
        <title>Megaphylogeny resolves global patterns of mushroom evolution.</title>
        <authorList>
            <person name="Varga T."/>
            <person name="Krizsan K."/>
            <person name="Foldi C."/>
            <person name="Dima B."/>
            <person name="Sanchez-Garcia M."/>
            <person name="Sanchez-Ramirez S."/>
            <person name="Szollosi G.J."/>
            <person name="Szarkandi J.G."/>
            <person name="Papp V."/>
            <person name="Albert L."/>
            <person name="Andreopoulos W."/>
            <person name="Angelini C."/>
            <person name="Antonin V."/>
            <person name="Barry K.W."/>
            <person name="Bougher N.L."/>
            <person name="Buchanan P."/>
            <person name="Buyck B."/>
            <person name="Bense V."/>
            <person name="Catcheside P."/>
            <person name="Chovatia M."/>
            <person name="Cooper J."/>
            <person name="Damon W."/>
            <person name="Desjardin D."/>
            <person name="Finy P."/>
            <person name="Geml J."/>
            <person name="Haridas S."/>
            <person name="Hughes K."/>
            <person name="Justo A."/>
            <person name="Karasinski D."/>
            <person name="Kautmanova I."/>
            <person name="Kiss B."/>
            <person name="Kocsube S."/>
            <person name="Kotiranta H."/>
            <person name="LaButti K.M."/>
            <person name="Lechner B.E."/>
            <person name="Liimatainen K."/>
            <person name="Lipzen A."/>
            <person name="Lukacs Z."/>
            <person name="Mihaltcheva S."/>
            <person name="Morgado L.N."/>
            <person name="Niskanen T."/>
            <person name="Noordeloos M.E."/>
            <person name="Ohm R.A."/>
            <person name="Ortiz-Santana B."/>
            <person name="Ovrebo C."/>
            <person name="Racz N."/>
            <person name="Riley R."/>
            <person name="Savchenko A."/>
            <person name="Shiryaev A."/>
            <person name="Soop K."/>
            <person name="Spirin V."/>
            <person name="Szebenyi C."/>
            <person name="Tomsovsky M."/>
            <person name="Tulloss R.E."/>
            <person name="Uehling J."/>
            <person name="Grigoriev I.V."/>
            <person name="Vagvolgyi C."/>
            <person name="Papp T."/>
            <person name="Martin F.M."/>
            <person name="Miettinen O."/>
            <person name="Hibbett D.S."/>
            <person name="Nagy L.G."/>
        </authorList>
    </citation>
    <scope>NUCLEOTIDE SEQUENCE [LARGE SCALE GENOMIC DNA]</scope>
    <source>
        <strain evidence="1 2">NL-1719</strain>
    </source>
</reference>
<name>A0ACD2ZX96_9AGAR</name>
<feature type="non-terminal residue" evidence="1">
    <location>
        <position position="1"/>
    </location>
</feature>
<evidence type="ECO:0000313" key="2">
    <source>
        <dbReference type="Proteomes" id="UP000308600"/>
    </source>
</evidence>
<dbReference type="EMBL" id="ML209848">
    <property type="protein sequence ID" value="TFK57928.1"/>
    <property type="molecule type" value="Genomic_DNA"/>
</dbReference>
<dbReference type="Proteomes" id="UP000308600">
    <property type="component" value="Unassembled WGS sequence"/>
</dbReference>
<sequence>INIYWFLSLTLSLASVLAGILCLQWLREYKRPISMSFEDKLRYRQVRYEGLVAWKVPRIITFLPVLLQVSLVLFFVGIVELLWERNLIVAITILIPIASITFFLVATSSIPIFQAFSIRVNSDKDRISKMIQCPFKSPLSWLIYR</sequence>
<accession>A0ACD2ZX96</accession>